<proteinExistence type="predicted"/>
<keyword evidence="2" id="KW-0812">Transmembrane</keyword>
<gene>
    <name evidence="3" type="ORF">LOC71_08445</name>
</gene>
<protein>
    <submittedName>
        <fullName evidence="3">Uncharacterized protein</fullName>
    </submittedName>
</protein>
<sequence length="196" mass="21359">MDFPLPSKELMGRVRHAIASLGASTRAVTAGTCVEIAPPKDETRFWSPHLSVQVSDLPESGHDHVSSALVSSEDSLAGRSQLFGRFSPRPEIWTFCMFLYFALGLLFCGGLLVVYVQWSLGRAISAVWALPIAILGILGLHIASWIGQGLSKHQMIELREQLDQILELAVPSSPTGERPGLSSEVQTSTMQAEMTR</sequence>
<name>A0ABS8NFH3_9BACT</name>
<feature type="region of interest" description="Disordered" evidence="1">
    <location>
        <begin position="172"/>
        <end position="196"/>
    </location>
</feature>
<evidence type="ECO:0000313" key="3">
    <source>
        <dbReference type="EMBL" id="MCC9642301.1"/>
    </source>
</evidence>
<feature type="transmembrane region" description="Helical" evidence="2">
    <location>
        <begin position="124"/>
        <end position="146"/>
    </location>
</feature>
<feature type="compositionally biased region" description="Polar residues" evidence="1">
    <location>
        <begin position="183"/>
        <end position="196"/>
    </location>
</feature>
<organism evidence="3 4">
    <name type="scientific">Rhodopirellula halodulae</name>
    <dbReference type="NCBI Taxonomy" id="2894198"/>
    <lineage>
        <taxon>Bacteria</taxon>
        <taxon>Pseudomonadati</taxon>
        <taxon>Planctomycetota</taxon>
        <taxon>Planctomycetia</taxon>
        <taxon>Pirellulales</taxon>
        <taxon>Pirellulaceae</taxon>
        <taxon>Rhodopirellula</taxon>
    </lineage>
</organism>
<evidence type="ECO:0000313" key="4">
    <source>
        <dbReference type="Proteomes" id="UP001430306"/>
    </source>
</evidence>
<accession>A0ABS8NFH3</accession>
<keyword evidence="4" id="KW-1185">Reference proteome</keyword>
<feature type="transmembrane region" description="Helical" evidence="2">
    <location>
        <begin position="92"/>
        <end position="118"/>
    </location>
</feature>
<keyword evidence="2" id="KW-0472">Membrane</keyword>
<evidence type="ECO:0000256" key="2">
    <source>
        <dbReference type="SAM" id="Phobius"/>
    </source>
</evidence>
<comment type="caution">
    <text evidence="3">The sequence shown here is derived from an EMBL/GenBank/DDBJ whole genome shotgun (WGS) entry which is preliminary data.</text>
</comment>
<reference evidence="3" key="1">
    <citation type="submission" date="2021-11" db="EMBL/GenBank/DDBJ databases">
        <title>Genome sequence.</title>
        <authorList>
            <person name="Sun Q."/>
        </authorList>
    </citation>
    <scope>NUCLEOTIDE SEQUENCE</scope>
    <source>
        <strain evidence="3">JC740</strain>
    </source>
</reference>
<evidence type="ECO:0000256" key="1">
    <source>
        <dbReference type="SAM" id="MobiDB-lite"/>
    </source>
</evidence>
<dbReference type="Proteomes" id="UP001430306">
    <property type="component" value="Unassembled WGS sequence"/>
</dbReference>
<dbReference type="EMBL" id="JAJKFW010000020">
    <property type="protein sequence ID" value="MCC9642301.1"/>
    <property type="molecule type" value="Genomic_DNA"/>
</dbReference>
<keyword evidence="2" id="KW-1133">Transmembrane helix</keyword>